<dbReference type="Pfam" id="PF13489">
    <property type="entry name" value="Methyltransf_23"/>
    <property type="match status" value="1"/>
</dbReference>
<organism evidence="1">
    <name type="scientific">freshwater metagenome</name>
    <dbReference type="NCBI Taxonomy" id="449393"/>
    <lineage>
        <taxon>unclassified sequences</taxon>
        <taxon>metagenomes</taxon>
        <taxon>ecological metagenomes</taxon>
    </lineage>
</organism>
<dbReference type="EMBL" id="CAEZYK010000127">
    <property type="protein sequence ID" value="CAB4735291.1"/>
    <property type="molecule type" value="Genomic_DNA"/>
</dbReference>
<gene>
    <name evidence="1" type="ORF">UFOPK2683_01545</name>
</gene>
<dbReference type="InterPro" id="IPR029063">
    <property type="entry name" value="SAM-dependent_MTases_sf"/>
</dbReference>
<dbReference type="SUPFAM" id="SSF53335">
    <property type="entry name" value="S-adenosyl-L-methionine-dependent methyltransferases"/>
    <property type="match status" value="1"/>
</dbReference>
<dbReference type="PANTHER" id="PTHR43861">
    <property type="entry name" value="TRANS-ACONITATE 2-METHYLTRANSFERASE-RELATED"/>
    <property type="match status" value="1"/>
</dbReference>
<name>A0A6J6SK56_9ZZZZ</name>
<dbReference type="AlphaFoldDB" id="A0A6J6SK56"/>
<proteinExistence type="predicted"/>
<sequence length="469" mass="51406">MKTKPELRWADGEIERYCVVCGRRGLQNQIALVEVNNQPPMRIARCRNCSSVLLDDPDPPVENIDYWNDYVEWIAGIEAIASFLTLVESAPGSRFLDVGCGFGFGLDLAQKTKGWEVLGVDPSIGARIGAQDLGVEIRIGQLGNNLVLDSTFDVILASEVLEHVLSPSDFLASVRSLLAHDGILVITTPNAKTVDPANLDVDVTMALAAGDHKFLVDAEQLEILLRKAGFEFIEIDTTGIGLIATATLTAVGQQKSLLGLGFKNIQVDEYLRDRGNSAPKGSGLAVGMWARLVQSEVSAGKIDEARQDMVRLADALENRYQIDLTRLDTIREMEDPPSVLVSVCYLAGFICFVHEKNLPRAAEYFNLSLNIEIANETKNNKVGIHASKLFVIQSLGHLALALAPTKPKGAKRALKRLDRLVAAKECPAEVAKDFRDRALAITPPHGPTYTRLRSGMRKIYIKSKHKKSK</sequence>
<accession>A0A6J6SK56</accession>
<evidence type="ECO:0000313" key="1">
    <source>
        <dbReference type="EMBL" id="CAB4735291.1"/>
    </source>
</evidence>
<dbReference type="Gene3D" id="3.40.50.150">
    <property type="entry name" value="Vaccinia Virus protein VP39"/>
    <property type="match status" value="1"/>
</dbReference>
<dbReference type="CDD" id="cd02440">
    <property type="entry name" value="AdoMet_MTases"/>
    <property type="match status" value="1"/>
</dbReference>
<protein>
    <submittedName>
        <fullName evidence="1">Unannotated protein</fullName>
    </submittedName>
</protein>
<reference evidence="1" key="1">
    <citation type="submission" date="2020-05" db="EMBL/GenBank/DDBJ databases">
        <authorList>
            <person name="Chiriac C."/>
            <person name="Salcher M."/>
            <person name="Ghai R."/>
            <person name="Kavagutti S V."/>
        </authorList>
    </citation>
    <scope>NUCLEOTIDE SEQUENCE</scope>
</reference>